<name>A0A4Q5N5Z4_9MICO</name>
<dbReference type="Proteomes" id="UP000293764">
    <property type="component" value="Unassembled WGS sequence"/>
</dbReference>
<evidence type="ECO:0008006" key="3">
    <source>
        <dbReference type="Google" id="ProtNLM"/>
    </source>
</evidence>
<keyword evidence="2" id="KW-1185">Reference proteome</keyword>
<comment type="caution">
    <text evidence="1">The sequence shown here is derived from an EMBL/GenBank/DDBJ whole genome shotgun (WGS) entry which is preliminary data.</text>
</comment>
<accession>A0A4Q5N5Z4</accession>
<proteinExistence type="predicted"/>
<gene>
    <name evidence="1" type="ORF">EUA98_07485</name>
</gene>
<sequence length="234" mass="26168">MEISLLFAVAFLLVPAIGVVGLVLQRRRTHALAAWAALNGWEYRSSAPELTERWRGLPFGIGSSRRATDVLSGTWQGRPATSFRYRYTDQGGEHRTTHTFHVLLLGLPAFLPTLELTPEGMGARLAKAIGGQDLQFESEDFNRAWRVTSRMPRFASDVVHPRLMERLLRPGSATNLRIEGTEILTWSAGSTDLDLIASRLGLLDAVVRSVPRFVWLEHGYDPSPPTFTPFEEQK</sequence>
<dbReference type="EMBL" id="SDWW01000014">
    <property type="protein sequence ID" value="RYV51571.1"/>
    <property type="molecule type" value="Genomic_DNA"/>
</dbReference>
<dbReference type="OrthoDB" id="3429251at2"/>
<reference evidence="1 2" key="1">
    <citation type="submission" date="2019-01" db="EMBL/GenBank/DDBJ databases">
        <title>Novel species of Cellulomonas.</title>
        <authorList>
            <person name="Liu Q."/>
            <person name="Xin Y.-H."/>
        </authorList>
    </citation>
    <scope>NUCLEOTIDE SEQUENCE [LARGE SCALE GENOMIC DNA]</scope>
    <source>
        <strain evidence="1 2">HLT2-17</strain>
    </source>
</reference>
<dbReference type="RefSeq" id="WP_130102055.1">
    <property type="nucleotide sequence ID" value="NZ_SDWW01000014.1"/>
</dbReference>
<evidence type="ECO:0000313" key="1">
    <source>
        <dbReference type="EMBL" id="RYV51571.1"/>
    </source>
</evidence>
<organism evidence="1 2">
    <name type="scientific">Pengzhenrongella frigida</name>
    <dbReference type="NCBI Taxonomy" id="1259133"/>
    <lineage>
        <taxon>Bacteria</taxon>
        <taxon>Bacillati</taxon>
        <taxon>Actinomycetota</taxon>
        <taxon>Actinomycetes</taxon>
        <taxon>Micrococcales</taxon>
        <taxon>Pengzhenrongella</taxon>
    </lineage>
</organism>
<evidence type="ECO:0000313" key="2">
    <source>
        <dbReference type="Proteomes" id="UP000293764"/>
    </source>
</evidence>
<dbReference type="AlphaFoldDB" id="A0A4Q5N5Z4"/>
<protein>
    <recommendedName>
        <fullName evidence="3">DUF3137 domain-containing protein</fullName>
    </recommendedName>
</protein>